<protein>
    <submittedName>
        <fullName evidence="1">Uncharacterized protein</fullName>
    </submittedName>
</protein>
<gene>
    <name evidence="1" type="ORF">G9C98_004722</name>
</gene>
<organism evidence="1 2">
    <name type="scientific">Cotesia typhae</name>
    <dbReference type="NCBI Taxonomy" id="2053667"/>
    <lineage>
        <taxon>Eukaryota</taxon>
        <taxon>Metazoa</taxon>
        <taxon>Ecdysozoa</taxon>
        <taxon>Arthropoda</taxon>
        <taxon>Hexapoda</taxon>
        <taxon>Insecta</taxon>
        <taxon>Pterygota</taxon>
        <taxon>Neoptera</taxon>
        <taxon>Endopterygota</taxon>
        <taxon>Hymenoptera</taxon>
        <taxon>Apocrita</taxon>
        <taxon>Ichneumonoidea</taxon>
        <taxon>Braconidae</taxon>
        <taxon>Microgastrinae</taxon>
        <taxon>Cotesia</taxon>
    </lineage>
</organism>
<proteinExistence type="predicted"/>
<dbReference type="Proteomes" id="UP000729913">
    <property type="component" value="Unassembled WGS sequence"/>
</dbReference>
<reference evidence="1" key="2">
    <citation type="submission" date="2021-04" db="EMBL/GenBank/DDBJ databases">
        <title>Genome-wide patterns of bracovirus chromosomal integration into multiple host tissues during parasitism.</title>
        <authorList>
            <person name="Chebbi M.A.C."/>
        </authorList>
    </citation>
    <scope>NUCLEOTIDE SEQUENCE</scope>
    <source>
        <tissue evidence="1">Whole body</tissue>
    </source>
</reference>
<dbReference type="AlphaFoldDB" id="A0A8J5QXB7"/>
<comment type="caution">
    <text evidence="1">The sequence shown here is derived from an EMBL/GenBank/DDBJ whole genome shotgun (WGS) entry which is preliminary data.</text>
</comment>
<evidence type="ECO:0000313" key="1">
    <source>
        <dbReference type="EMBL" id="KAG8036142.1"/>
    </source>
</evidence>
<dbReference type="EMBL" id="JAAOIC020000049">
    <property type="protein sequence ID" value="KAG8036142.1"/>
    <property type="molecule type" value="Genomic_DNA"/>
</dbReference>
<accession>A0A8J5QXB7</accession>
<evidence type="ECO:0000313" key="2">
    <source>
        <dbReference type="Proteomes" id="UP000729913"/>
    </source>
</evidence>
<reference evidence="1" key="1">
    <citation type="submission" date="2020-03" db="EMBL/GenBank/DDBJ databases">
        <authorList>
            <person name="Chebbi M.A."/>
            <person name="Drezen J.M."/>
        </authorList>
    </citation>
    <scope>NUCLEOTIDE SEQUENCE</scope>
    <source>
        <tissue evidence="1">Whole body</tissue>
    </source>
</reference>
<sequence>MAAVLGHDVSVRGDNSILTFLIVGAAQLCEKIANSVHQSARKQNKRTIVHQCEVITQVFKDQLLLTTDFIILIINGETSHSVLEDQKNWLLLGDRLLNLSHGILNLESGRPNIDLSLILSE</sequence>
<keyword evidence="2" id="KW-1185">Reference proteome</keyword>
<name>A0A8J5QXB7_9HYME</name>
<dbReference type="OrthoDB" id="8110633at2759"/>